<dbReference type="InterPro" id="IPR000644">
    <property type="entry name" value="CBS_dom"/>
</dbReference>
<evidence type="ECO:0000313" key="3">
    <source>
        <dbReference type="Proteomes" id="UP000321518"/>
    </source>
</evidence>
<name>A0A511KK64_RHOTO</name>
<dbReference type="Gene3D" id="3.10.580.10">
    <property type="entry name" value="CBS-domain"/>
    <property type="match status" value="1"/>
</dbReference>
<proteinExistence type="predicted"/>
<dbReference type="AlphaFoldDB" id="A0A511KK64"/>
<sequence>MVDYRGATVEDLQLSPALVLAVSTSIGTALQLAFERDFSILPLHSPSSRADLLGWLSIDELKPLAEQGKIDLDAPLSALMEGSVDDEAGGAAGRRPVKEFKKGRKYEVITPSTPLEELETFFARQKGPGGSGAFFALVTDAGRKFVLGVVTSEDLQKFTQRRFPSSPAPAQPNPTVVLPPSLARSAAGTATSLAV</sequence>
<organism evidence="2 3">
    <name type="scientific">Rhodotorula toruloides</name>
    <name type="common">Yeast</name>
    <name type="synonym">Rhodosporidium toruloides</name>
    <dbReference type="NCBI Taxonomy" id="5286"/>
    <lineage>
        <taxon>Eukaryota</taxon>
        <taxon>Fungi</taxon>
        <taxon>Dikarya</taxon>
        <taxon>Basidiomycota</taxon>
        <taxon>Pucciniomycotina</taxon>
        <taxon>Microbotryomycetes</taxon>
        <taxon>Sporidiobolales</taxon>
        <taxon>Sporidiobolaceae</taxon>
        <taxon>Rhodotorula</taxon>
    </lineage>
</organism>
<dbReference type="Proteomes" id="UP000321518">
    <property type="component" value="Unassembled WGS sequence"/>
</dbReference>
<dbReference type="Pfam" id="PF00571">
    <property type="entry name" value="CBS"/>
    <property type="match status" value="1"/>
</dbReference>
<evidence type="ECO:0000259" key="1">
    <source>
        <dbReference type="Pfam" id="PF00571"/>
    </source>
</evidence>
<dbReference type="EMBL" id="BJWK01000012">
    <property type="protein sequence ID" value="GEM10778.1"/>
    <property type="molecule type" value="Genomic_DNA"/>
</dbReference>
<evidence type="ECO:0000313" key="2">
    <source>
        <dbReference type="EMBL" id="GEM10778.1"/>
    </source>
</evidence>
<dbReference type="PANTHER" id="PTHR42115:SF1">
    <property type="entry name" value="BETA-SYNTHASE (BETA-THIONASE), PUTATIVE (AFU_ORTHOLOGUE AFUA_3G08420)-RELATED"/>
    <property type="match status" value="1"/>
</dbReference>
<dbReference type="OrthoDB" id="2536440at2759"/>
<dbReference type="SUPFAM" id="SSF54631">
    <property type="entry name" value="CBS-domain pair"/>
    <property type="match status" value="1"/>
</dbReference>
<feature type="domain" description="CBS" evidence="1">
    <location>
        <begin position="105"/>
        <end position="157"/>
    </location>
</feature>
<gene>
    <name evidence="2" type="ORF">Rt10032_c12g4795</name>
</gene>
<accession>A0A511KK64</accession>
<protein>
    <submittedName>
        <fullName evidence="2">Cystathionine beta-synthase</fullName>
    </submittedName>
</protein>
<reference evidence="2 3" key="1">
    <citation type="submission" date="2019-07" db="EMBL/GenBank/DDBJ databases">
        <title>Rhodotorula toruloides NBRC10032 genome sequencing.</title>
        <authorList>
            <person name="Shida Y."/>
            <person name="Takaku H."/>
            <person name="Ogasawara W."/>
            <person name="Mori K."/>
        </authorList>
    </citation>
    <scope>NUCLEOTIDE SEQUENCE [LARGE SCALE GENOMIC DNA]</scope>
    <source>
        <strain evidence="2 3">NBRC10032</strain>
    </source>
</reference>
<dbReference type="PANTHER" id="PTHR42115">
    <property type="entry name" value="BETA-SYNTHASE (BETA-THIONASE), PUTATIVE (AFU_ORTHOLOGUE AFUA_3G08420)-RELATED"/>
    <property type="match status" value="1"/>
</dbReference>
<dbReference type="InterPro" id="IPR046342">
    <property type="entry name" value="CBS_dom_sf"/>
</dbReference>
<comment type="caution">
    <text evidence="2">The sequence shown here is derived from an EMBL/GenBank/DDBJ whole genome shotgun (WGS) entry which is preliminary data.</text>
</comment>